<dbReference type="EMBL" id="KU318421">
    <property type="protein sequence ID" value="ANS55243.1"/>
    <property type="molecule type" value="Genomic_DNA"/>
</dbReference>
<accession>A0A1B1LQB1</accession>
<geneLocation type="plasmid" evidence="2">
    <name>pKP04VIM</name>
</geneLocation>
<dbReference type="AlphaFoldDB" id="A0A1B1LQB1"/>
<feature type="transmembrane region" description="Helical" evidence="1">
    <location>
        <begin position="6"/>
        <end position="28"/>
    </location>
</feature>
<keyword evidence="1" id="KW-0812">Transmembrane</keyword>
<proteinExistence type="predicted"/>
<geneLocation type="plasmid" evidence="3 4">
    <name>pNUITM-VK2</name>
</geneLocation>
<protein>
    <submittedName>
        <fullName evidence="2">Uncharacterized protein</fullName>
    </submittedName>
</protein>
<keyword evidence="1" id="KW-1133">Transmembrane helix</keyword>
<evidence type="ECO:0000313" key="2">
    <source>
        <dbReference type="EMBL" id="ANS55243.1"/>
    </source>
</evidence>
<evidence type="ECO:0000313" key="3">
    <source>
        <dbReference type="EMBL" id="BDB30933.1"/>
    </source>
</evidence>
<keyword evidence="2" id="KW-0614">Plasmid</keyword>
<evidence type="ECO:0000256" key="1">
    <source>
        <dbReference type="SAM" id="Phobius"/>
    </source>
</evidence>
<dbReference type="Proteomes" id="UP001319930">
    <property type="component" value="Plasmid pNUITM-VK2"/>
</dbReference>
<sequence>MKMKKVSIKIVSLFIIPCITLLGIYLVTMNKPDLVSFKQDSVHAVSLAGAETSLNFQVVDEKTIMINNIPSVVKKKYNKNLSANEVPPGAPSGNYLMLETSAYIIAMKQSGGNTYIGLVKDLINEGEGNIWWKL</sequence>
<gene>
    <name evidence="3" type="ORF">NUITMVK2_0470</name>
</gene>
<reference evidence="2" key="1">
    <citation type="submission" date="2015-12" db="EMBL/GenBank/DDBJ databases">
        <title>Klebsiella pneumoniae strain KP04 plasmid pKP04VIM, complete sequence.</title>
        <authorList>
            <person name="Li R."/>
            <person name="Lin D."/>
            <person name="Chen C."/>
        </authorList>
    </citation>
    <scope>NUCLEOTIDE SEQUENCE</scope>
    <source>
        <plasmid evidence="2">pKP04VIM</plasmid>
    </source>
</reference>
<evidence type="ECO:0000313" key="4">
    <source>
        <dbReference type="Proteomes" id="UP001319930"/>
    </source>
</evidence>
<dbReference type="EMBL" id="AP025164">
    <property type="protein sequence ID" value="BDB30933.1"/>
    <property type="molecule type" value="Genomic_DNA"/>
</dbReference>
<reference evidence="3 4" key="2">
    <citation type="submission" date="2021-09" db="EMBL/GenBank/DDBJ databases">
        <title>Whole genome sequencing of antimicrobial-resistant bacteria isolated from aquatic animals, plants, and environment in Asia.</title>
        <authorList>
            <person name="Hirabayashi A."/>
            <person name="Suzuki M."/>
        </authorList>
    </citation>
    <scope>NUCLEOTIDE SEQUENCE [LARGE SCALE GENOMIC DNA]</scope>
    <source>
        <strain evidence="3 4">NUITM-VK2</strain>
        <plasmid evidence="3 4">pNUITM-VK2</plasmid>
    </source>
</reference>
<keyword evidence="1" id="KW-0472">Membrane</keyword>
<organism evidence="2">
    <name type="scientific">Klebsiella pneumoniae</name>
    <dbReference type="NCBI Taxonomy" id="573"/>
    <lineage>
        <taxon>Bacteria</taxon>
        <taxon>Pseudomonadati</taxon>
        <taxon>Pseudomonadota</taxon>
        <taxon>Gammaproteobacteria</taxon>
        <taxon>Enterobacterales</taxon>
        <taxon>Enterobacteriaceae</taxon>
        <taxon>Klebsiella/Raoultella group</taxon>
        <taxon>Klebsiella</taxon>
        <taxon>Klebsiella pneumoniae complex</taxon>
    </lineage>
</organism>
<name>A0A1B1LQB1_KLEPN</name>